<keyword evidence="3" id="KW-0833">Ubl conjugation pathway</keyword>
<evidence type="ECO:0000259" key="4">
    <source>
        <dbReference type="Pfam" id="PF03931"/>
    </source>
</evidence>
<organism evidence="5 6">
    <name type="scientific">Castilleja foliolosa</name>
    <dbReference type="NCBI Taxonomy" id="1961234"/>
    <lineage>
        <taxon>Eukaryota</taxon>
        <taxon>Viridiplantae</taxon>
        <taxon>Streptophyta</taxon>
        <taxon>Embryophyta</taxon>
        <taxon>Tracheophyta</taxon>
        <taxon>Spermatophyta</taxon>
        <taxon>Magnoliopsida</taxon>
        <taxon>eudicotyledons</taxon>
        <taxon>Gunneridae</taxon>
        <taxon>Pentapetalae</taxon>
        <taxon>asterids</taxon>
        <taxon>lamiids</taxon>
        <taxon>Lamiales</taxon>
        <taxon>Orobanchaceae</taxon>
        <taxon>Pedicularideae</taxon>
        <taxon>Castillejinae</taxon>
        <taxon>Castilleja</taxon>
    </lineage>
</organism>
<dbReference type="Gene3D" id="3.30.710.10">
    <property type="entry name" value="Potassium Channel Kv1.1, Chain A"/>
    <property type="match status" value="1"/>
</dbReference>
<evidence type="ECO:0000256" key="3">
    <source>
        <dbReference type="ARBA" id="ARBA00022786"/>
    </source>
</evidence>
<accession>A0ABD3C362</accession>
<evidence type="ECO:0000313" key="6">
    <source>
        <dbReference type="Proteomes" id="UP001632038"/>
    </source>
</evidence>
<dbReference type="Proteomes" id="UP001632038">
    <property type="component" value="Unassembled WGS sequence"/>
</dbReference>
<dbReference type="Pfam" id="PF03931">
    <property type="entry name" value="Skp1_POZ"/>
    <property type="match status" value="1"/>
</dbReference>
<proteinExistence type="inferred from homology"/>
<reference evidence="6" key="1">
    <citation type="journal article" date="2024" name="IScience">
        <title>Strigolactones Initiate the Formation of Haustorium-like Structures in Castilleja.</title>
        <authorList>
            <person name="Buerger M."/>
            <person name="Peterson D."/>
            <person name="Chory J."/>
        </authorList>
    </citation>
    <scope>NUCLEOTIDE SEQUENCE [LARGE SCALE GENOMIC DNA]</scope>
</reference>
<dbReference type="SMART" id="SM00512">
    <property type="entry name" value="Skp1"/>
    <property type="match status" value="1"/>
</dbReference>
<dbReference type="AlphaFoldDB" id="A0ABD3C362"/>
<dbReference type="SUPFAM" id="SSF54695">
    <property type="entry name" value="POZ domain"/>
    <property type="match status" value="1"/>
</dbReference>
<dbReference type="InterPro" id="IPR016897">
    <property type="entry name" value="SKP1"/>
</dbReference>
<dbReference type="PANTHER" id="PTHR11165">
    <property type="entry name" value="SKP1"/>
    <property type="match status" value="1"/>
</dbReference>
<dbReference type="InterPro" id="IPR001232">
    <property type="entry name" value="SKP1-like"/>
</dbReference>
<dbReference type="EMBL" id="JAVIJP010000054">
    <property type="protein sequence ID" value="KAL3624216.1"/>
    <property type="molecule type" value="Genomic_DNA"/>
</dbReference>
<sequence length="179" mass="20191">MATATNLRIRVEDKEFVISRSGAALSATLKKMMDDGASDVITLNNIDSRNLSMIISYLETHAAADLSDEEKRNFDGEFASGKDFYFLRKLMLDAHNLKIKALKRVLAPKVADVIKILSENSTNRGEADAVQAPGWKELSVRGILTMDWAFPDVVEKHRKRVRKLLMEDLEKGTKKIRIQ</sequence>
<evidence type="ECO:0000256" key="2">
    <source>
        <dbReference type="ARBA" id="ARBA00009993"/>
    </source>
</evidence>
<dbReference type="GO" id="GO:0009867">
    <property type="term" value="P:jasmonic acid mediated signaling pathway"/>
    <property type="evidence" value="ECO:0007669"/>
    <property type="project" value="UniProtKB-ARBA"/>
</dbReference>
<dbReference type="InterPro" id="IPR011333">
    <property type="entry name" value="SKP1/BTB/POZ_sf"/>
</dbReference>
<evidence type="ECO:0000313" key="5">
    <source>
        <dbReference type="EMBL" id="KAL3624216.1"/>
    </source>
</evidence>
<dbReference type="InterPro" id="IPR016073">
    <property type="entry name" value="Skp1_comp_POZ"/>
</dbReference>
<comment type="caution">
    <text evidence="5">The sequence shown here is derived from an EMBL/GenBank/DDBJ whole genome shotgun (WGS) entry which is preliminary data.</text>
</comment>
<comment type="similarity">
    <text evidence="2">Belongs to the SKP1 family.</text>
</comment>
<name>A0ABD3C362_9LAMI</name>
<feature type="domain" description="SKP1 component POZ" evidence="4">
    <location>
        <begin position="13"/>
        <end position="61"/>
    </location>
</feature>
<protein>
    <recommendedName>
        <fullName evidence="4">SKP1 component POZ domain-containing protein</fullName>
    </recommendedName>
</protein>
<gene>
    <name evidence="5" type="ORF">CASFOL_033032</name>
</gene>
<evidence type="ECO:0000256" key="1">
    <source>
        <dbReference type="ARBA" id="ARBA00004906"/>
    </source>
</evidence>
<comment type="pathway">
    <text evidence="1">Protein modification; protein ubiquitination.</text>
</comment>
<keyword evidence="6" id="KW-1185">Reference proteome</keyword>